<feature type="chain" id="PRO_5037667617" evidence="4">
    <location>
        <begin position="20"/>
        <end position="152"/>
    </location>
</feature>
<dbReference type="SMART" id="SM00318">
    <property type="entry name" value="SNc"/>
    <property type="match status" value="1"/>
</dbReference>
<feature type="signal peptide" evidence="4">
    <location>
        <begin position="1"/>
        <end position="19"/>
    </location>
</feature>
<keyword evidence="2" id="KW-0255">Endonuclease</keyword>
<keyword evidence="1" id="KW-0540">Nuclease</keyword>
<dbReference type="PANTHER" id="PTHR12302:SF3">
    <property type="entry name" value="SERINE_THREONINE-PROTEIN KINASE 31"/>
    <property type="match status" value="1"/>
</dbReference>
<evidence type="ECO:0000313" key="7">
    <source>
        <dbReference type="Proteomes" id="UP000680158"/>
    </source>
</evidence>
<dbReference type="InterPro" id="IPR035437">
    <property type="entry name" value="SNase_OB-fold_sf"/>
</dbReference>
<evidence type="ECO:0000313" key="6">
    <source>
        <dbReference type="EMBL" id="MBR7747427.1"/>
    </source>
</evidence>
<dbReference type="PROSITE" id="PS01284">
    <property type="entry name" value="TNASE_2"/>
    <property type="match status" value="1"/>
</dbReference>
<keyword evidence="3" id="KW-0378">Hydrolase</keyword>
<dbReference type="SUPFAM" id="SSF50199">
    <property type="entry name" value="Staphylococcal nuclease"/>
    <property type="match status" value="1"/>
</dbReference>
<organism evidence="6 7">
    <name type="scientific">Undibacterium baiyunense</name>
    <dbReference type="NCBI Taxonomy" id="2828731"/>
    <lineage>
        <taxon>Bacteria</taxon>
        <taxon>Pseudomonadati</taxon>
        <taxon>Pseudomonadota</taxon>
        <taxon>Betaproteobacteria</taxon>
        <taxon>Burkholderiales</taxon>
        <taxon>Oxalobacteraceae</taxon>
        <taxon>Undibacterium</taxon>
    </lineage>
</organism>
<comment type="caution">
    <text evidence="6">The sequence shown here is derived from an EMBL/GenBank/DDBJ whole genome shotgun (WGS) entry which is preliminary data.</text>
</comment>
<keyword evidence="7" id="KW-1185">Reference proteome</keyword>
<proteinExistence type="predicted"/>
<protein>
    <submittedName>
        <fullName evidence="6">Thermonuclease family protein</fullName>
    </submittedName>
</protein>
<evidence type="ECO:0000256" key="4">
    <source>
        <dbReference type="SAM" id="SignalP"/>
    </source>
</evidence>
<evidence type="ECO:0000256" key="1">
    <source>
        <dbReference type="ARBA" id="ARBA00022722"/>
    </source>
</evidence>
<dbReference type="EMBL" id="JAGSPM010000007">
    <property type="protein sequence ID" value="MBR7747427.1"/>
    <property type="molecule type" value="Genomic_DNA"/>
</dbReference>
<dbReference type="Pfam" id="PF00565">
    <property type="entry name" value="SNase"/>
    <property type="match status" value="1"/>
</dbReference>
<dbReference type="PROSITE" id="PS01123">
    <property type="entry name" value="TNASE_1"/>
    <property type="match status" value="1"/>
</dbReference>
<accession>A0A941I3H1</accession>
<dbReference type="GO" id="GO:0016787">
    <property type="term" value="F:hydrolase activity"/>
    <property type="evidence" value="ECO:0007669"/>
    <property type="project" value="UniProtKB-KW"/>
</dbReference>
<evidence type="ECO:0000256" key="2">
    <source>
        <dbReference type="ARBA" id="ARBA00022759"/>
    </source>
</evidence>
<evidence type="ECO:0000256" key="3">
    <source>
        <dbReference type="ARBA" id="ARBA00022801"/>
    </source>
</evidence>
<name>A0A941I3H1_9BURK</name>
<sequence>MQKLIFSILLTLCIPTAYAHKVVGISDGDTMTLLVEGKPLKIRLANIDAPERKQAFGQKSKESLSDICWGTDATYEAQTVDRYGRTVAVVFCNDVEANTEQVRRGMAWVYPKYNKDSMLPAIEADARDKKIGLWSDREPVAPWEFRRQLRTR</sequence>
<reference evidence="6 7" key="1">
    <citation type="submission" date="2021-04" db="EMBL/GenBank/DDBJ databases">
        <title>novel species isolated from subtropical streams in China.</title>
        <authorList>
            <person name="Lu H."/>
        </authorList>
    </citation>
    <scope>NUCLEOTIDE SEQUENCE [LARGE SCALE GENOMIC DNA]</scope>
    <source>
        <strain evidence="6 7">BYS107W</strain>
    </source>
</reference>
<feature type="domain" description="TNase-like" evidence="5">
    <location>
        <begin position="16"/>
        <end position="136"/>
    </location>
</feature>
<keyword evidence="4" id="KW-0732">Signal</keyword>
<dbReference type="InterPro" id="IPR016071">
    <property type="entry name" value="Staphylococal_nuclease_OB-fold"/>
</dbReference>
<dbReference type="Gene3D" id="2.40.50.90">
    <property type="match status" value="1"/>
</dbReference>
<dbReference type="Proteomes" id="UP000680158">
    <property type="component" value="Unassembled WGS sequence"/>
</dbReference>
<dbReference type="AlphaFoldDB" id="A0A941I3H1"/>
<evidence type="ECO:0000259" key="5">
    <source>
        <dbReference type="PROSITE" id="PS50830"/>
    </source>
</evidence>
<gene>
    <name evidence="6" type="ORF">KDM92_12615</name>
</gene>
<dbReference type="GO" id="GO:0004519">
    <property type="term" value="F:endonuclease activity"/>
    <property type="evidence" value="ECO:0007669"/>
    <property type="project" value="UniProtKB-KW"/>
</dbReference>
<dbReference type="PROSITE" id="PS50830">
    <property type="entry name" value="TNASE_3"/>
    <property type="match status" value="1"/>
</dbReference>
<dbReference type="GO" id="GO:0003676">
    <property type="term" value="F:nucleic acid binding"/>
    <property type="evidence" value="ECO:0007669"/>
    <property type="project" value="InterPro"/>
</dbReference>
<dbReference type="PANTHER" id="PTHR12302">
    <property type="entry name" value="EBNA2 BINDING PROTEIN P100"/>
    <property type="match status" value="1"/>
</dbReference>
<dbReference type="InterPro" id="IPR002071">
    <property type="entry name" value="Thermonucl_AS"/>
</dbReference>